<feature type="region of interest" description="Disordered" evidence="1">
    <location>
        <begin position="190"/>
        <end position="219"/>
    </location>
</feature>
<sequence>MLLMLILVSVLNLAISWWNCRTVGLIWDEARYVGGTMRMLAWAGAIEATLGFSSVLLLLVTLYFYSTGQLPQEYLDAVESLWYLLIIIPAIGSAVVISVHSLENAWRQRNFSDIAVAAWNVYATAQRLERATHAMPAAFERVSKLFQGKDDRKAALVVMIVLIAVTGGALITWKLIRHYAQQASGPQLPEQAAPQVLTQAATEPMPEPLPATGAARSSV</sequence>
<keyword evidence="2" id="KW-1133">Transmembrane helix</keyword>
<name>A0ABM7CPB1_9PSED</name>
<feature type="transmembrane region" description="Helical" evidence="2">
    <location>
        <begin position="81"/>
        <end position="102"/>
    </location>
</feature>
<evidence type="ECO:0000313" key="3">
    <source>
        <dbReference type="EMBL" id="AZL73282.1"/>
    </source>
</evidence>
<dbReference type="RefSeq" id="WP_125463435.1">
    <property type="nucleotide sequence ID" value="NZ_CP034337.1"/>
</dbReference>
<feature type="transmembrane region" description="Helical" evidence="2">
    <location>
        <begin position="154"/>
        <end position="176"/>
    </location>
</feature>
<accession>A0ABM7CPB1</accession>
<proteinExistence type="predicted"/>
<dbReference type="EMBL" id="CP034337">
    <property type="protein sequence ID" value="AZL73282.1"/>
    <property type="molecule type" value="Genomic_DNA"/>
</dbReference>
<keyword evidence="2" id="KW-0812">Transmembrane</keyword>
<evidence type="ECO:0008006" key="5">
    <source>
        <dbReference type="Google" id="ProtNLM"/>
    </source>
</evidence>
<keyword evidence="2" id="KW-0472">Membrane</keyword>
<protein>
    <recommendedName>
        <fullName evidence="5">ABC transporter permease</fullName>
    </recommendedName>
</protein>
<evidence type="ECO:0000256" key="2">
    <source>
        <dbReference type="SAM" id="Phobius"/>
    </source>
</evidence>
<reference evidence="3 4" key="1">
    <citation type="submission" date="2018-12" db="EMBL/GenBank/DDBJ databases">
        <authorList>
            <person name="Li S."/>
            <person name="Yang R."/>
            <person name="Chen G."/>
            <person name="Zou L."/>
            <person name="Zhang C."/>
            <person name="Chen Y."/>
            <person name="Liu Z."/>
            <person name="Li Y."/>
            <person name="Yan Y."/>
            <person name="Huang M."/>
            <person name="Chen T."/>
        </authorList>
    </citation>
    <scope>NUCLEOTIDE SEQUENCE [LARGE SCALE GENOMIC DNA]</scope>
    <source>
        <strain evidence="3 4">2014</strain>
    </source>
</reference>
<organism evidence="3 4">
    <name type="scientific">Pseudomonas oryziphila</name>
    <dbReference type="NCBI Taxonomy" id="2894079"/>
    <lineage>
        <taxon>Bacteria</taxon>
        <taxon>Pseudomonadati</taxon>
        <taxon>Pseudomonadota</taxon>
        <taxon>Gammaproteobacteria</taxon>
        <taxon>Pseudomonadales</taxon>
        <taxon>Pseudomonadaceae</taxon>
        <taxon>Pseudomonas</taxon>
    </lineage>
</organism>
<keyword evidence="4" id="KW-1185">Reference proteome</keyword>
<gene>
    <name evidence="3" type="ORF">EI693_09325</name>
</gene>
<evidence type="ECO:0000313" key="4">
    <source>
        <dbReference type="Proteomes" id="UP000272622"/>
    </source>
</evidence>
<feature type="transmembrane region" description="Helical" evidence="2">
    <location>
        <begin position="40"/>
        <end position="65"/>
    </location>
</feature>
<evidence type="ECO:0000256" key="1">
    <source>
        <dbReference type="SAM" id="MobiDB-lite"/>
    </source>
</evidence>
<dbReference type="Proteomes" id="UP000272622">
    <property type="component" value="Chromosome"/>
</dbReference>